<dbReference type="CDD" id="cd22965">
    <property type="entry name" value="DD_DPY30_SDC1"/>
    <property type="match status" value="1"/>
</dbReference>
<dbReference type="InterPro" id="IPR007858">
    <property type="entry name" value="Dpy-30_motif"/>
</dbReference>
<dbReference type="InterPro" id="IPR049629">
    <property type="entry name" value="DPY30_SDC1_DD"/>
</dbReference>
<keyword evidence="3" id="KW-0539">Nucleus</keyword>
<protein>
    <submittedName>
        <fullName evidence="5">Uncharacterized protein</fullName>
    </submittedName>
</protein>
<reference evidence="6" key="1">
    <citation type="journal article" date="2012" name="G3 (Bethesda)">
        <title>Pichia sorbitophila, an interspecies yeast hybrid reveals early steps of genome resolution following polyploidization.</title>
        <authorList>
            <person name="Leh Louis V."/>
            <person name="Despons L."/>
            <person name="Friedrich A."/>
            <person name="Martin T."/>
            <person name="Durrens P."/>
            <person name="Casaregola S."/>
            <person name="Neuveglise C."/>
            <person name="Fairhead C."/>
            <person name="Marck C."/>
            <person name="Cruz J.A."/>
            <person name="Straub M.L."/>
            <person name="Kugler V."/>
            <person name="Sacerdot C."/>
            <person name="Uzunov Z."/>
            <person name="Thierry A."/>
            <person name="Weiss S."/>
            <person name="Bleykasten C."/>
            <person name="De Montigny J."/>
            <person name="Jacques N."/>
            <person name="Jung P."/>
            <person name="Lemaire M."/>
            <person name="Mallet S."/>
            <person name="Morel G."/>
            <person name="Richard G.F."/>
            <person name="Sarkar A."/>
            <person name="Savel G."/>
            <person name="Schacherer J."/>
            <person name="Seret M.L."/>
            <person name="Talla E."/>
            <person name="Samson G."/>
            <person name="Jubin C."/>
            <person name="Poulain J."/>
            <person name="Vacherie B."/>
            <person name="Barbe V."/>
            <person name="Pelletier E."/>
            <person name="Sherman D.J."/>
            <person name="Westhof E."/>
            <person name="Weissenbach J."/>
            <person name="Baret P.V."/>
            <person name="Wincker P."/>
            <person name="Gaillardin C."/>
            <person name="Dujon B."/>
            <person name="Souciet J.L."/>
        </authorList>
    </citation>
    <scope>NUCLEOTIDE SEQUENCE [LARGE SCALE GENOMIC DNA]</scope>
    <source>
        <strain evidence="6">CBS 270.75 / DBVPG 7215 / KCTC 17166 / NRRL Y-17582</strain>
    </source>
</reference>
<dbReference type="STRING" id="931890.G8JU60"/>
<evidence type="ECO:0000313" key="5">
    <source>
        <dbReference type="EMBL" id="AET39563.1"/>
    </source>
</evidence>
<dbReference type="GO" id="GO:0005634">
    <property type="term" value="C:nucleus"/>
    <property type="evidence" value="ECO:0007669"/>
    <property type="project" value="UniProtKB-SubCell"/>
</dbReference>
<evidence type="ECO:0000256" key="2">
    <source>
        <dbReference type="ARBA" id="ARBA00010849"/>
    </source>
</evidence>
<accession>G8JU60</accession>
<evidence type="ECO:0000256" key="4">
    <source>
        <dbReference type="SAM" id="MobiDB-lite"/>
    </source>
</evidence>
<name>G8JU60_ERECY</name>
<dbReference type="InParanoid" id="G8JU60"/>
<comment type="subcellular location">
    <subcellularLocation>
        <location evidence="1">Nucleus</location>
    </subcellularLocation>
</comment>
<dbReference type="EMBL" id="CP002500">
    <property type="protein sequence ID" value="AET39563.1"/>
    <property type="molecule type" value="Genomic_DNA"/>
</dbReference>
<feature type="region of interest" description="Disordered" evidence="4">
    <location>
        <begin position="39"/>
        <end position="76"/>
    </location>
</feature>
<dbReference type="eggNOG" id="KOG4109">
    <property type="taxonomic scope" value="Eukaryota"/>
</dbReference>
<dbReference type="AlphaFoldDB" id="G8JU60"/>
<dbReference type="HOGENOM" id="CLU_1669387_0_0_1"/>
<organism evidence="5 6">
    <name type="scientific">Eremothecium cymbalariae (strain CBS 270.75 / DBVPG 7215 / KCTC 17166 / NRRL Y-17582)</name>
    <name type="common">Yeast</name>
    <dbReference type="NCBI Taxonomy" id="931890"/>
    <lineage>
        <taxon>Eukaryota</taxon>
        <taxon>Fungi</taxon>
        <taxon>Dikarya</taxon>
        <taxon>Ascomycota</taxon>
        <taxon>Saccharomycotina</taxon>
        <taxon>Saccharomycetes</taxon>
        <taxon>Saccharomycetales</taxon>
        <taxon>Saccharomycetaceae</taxon>
        <taxon>Eremothecium</taxon>
    </lineage>
</organism>
<sequence>MVPGFIHSYTWRKCLMMAKEPMEQKEETQGAITDADNIYTPSGGKIDSQGSGNGAQLSFSDGQQTRDQSRDVGEINTDRINIAETVGGNSTRKYLNTHITPALLKGMRLVALETPEDPLRFLGEYLIAESDRRDNNTAYSREAAAETKIGGIDKGNIN</sequence>
<evidence type="ECO:0000256" key="3">
    <source>
        <dbReference type="ARBA" id="ARBA00023242"/>
    </source>
</evidence>
<dbReference type="RefSeq" id="XP_003646380.1">
    <property type="nucleotide sequence ID" value="XM_003646332.1"/>
</dbReference>
<dbReference type="Pfam" id="PF05186">
    <property type="entry name" value="Dpy-30"/>
    <property type="match status" value="1"/>
</dbReference>
<dbReference type="GeneID" id="11471615"/>
<evidence type="ECO:0000256" key="1">
    <source>
        <dbReference type="ARBA" id="ARBA00004123"/>
    </source>
</evidence>
<evidence type="ECO:0000313" key="6">
    <source>
        <dbReference type="Proteomes" id="UP000006790"/>
    </source>
</evidence>
<proteinExistence type="inferred from homology"/>
<comment type="similarity">
    <text evidence="2">Belongs to the dpy-30 family.</text>
</comment>
<dbReference type="KEGG" id="erc:Ecym_4526"/>
<dbReference type="OrthoDB" id="417678at2759"/>
<feature type="compositionally biased region" description="Polar residues" evidence="4">
    <location>
        <begin position="48"/>
        <end position="66"/>
    </location>
</feature>
<gene>
    <name evidence="5" type="ordered locus">Ecym_4526</name>
</gene>
<dbReference type="Proteomes" id="UP000006790">
    <property type="component" value="Chromosome 4"/>
</dbReference>
<dbReference type="Gene3D" id="1.20.890.10">
    <property type="entry name" value="cAMP-dependent protein kinase regulatory subunit, dimerization-anchoring domain"/>
    <property type="match status" value="1"/>
</dbReference>
<feature type="compositionally biased region" description="Basic and acidic residues" evidence="4">
    <location>
        <begin position="67"/>
        <end position="76"/>
    </location>
</feature>
<keyword evidence="6" id="KW-1185">Reference proteome</keyword>